<keyword evidence="3" id="KW-1185">Reference proteome</keyword>
<protein>
    <submittedName>
        <fullName evidence="2">Uncharacterized protein</fullName>
    </submittedName>
</protein>
<gene>
    <name evidence="2" type="ORF">MRATA1EN1_LOCUS5719</name>
</gene>
<evidence type="ECO:0000256" key="1">
    <source>
        <dbReference type="SAM" id="MobiDB-lite"/>
    </source>
</evidence>
<reference evidence="2" key="1">
    <citation type="submission" date="2023-04" db="EMBL/GenBank/DDBJ databases">
        <authorList>
            <consortium name="ELIXIR-Norway"/>
        </authorList>
    </citation>
    <scope>NUCLEOTIDE SEQUENCE [LARGE SCALE GENOMIC DNA]</scope>
</reference>
<proteinExistence type="predicted"/>
<dbReference type="EMBL" id="OX459951">
    <property type="protein sequence ID" value="CAI9156757.1"/>
    <property type="molecule type" value="Genomic_DNA"/>
</dbReference>
<accession>A0ABN8Y593</accession>
<dbReference type="Proteomes" id="UP001176941">
    <property type="component" value="Chromosome 15"/>
</dbReference>
<evidence type="ECO:0000313" key="3">
    <source>
        <dbReference type="Proteomes" id="UP001176941"/>
    </source>
</evidence>
<name>A0ABN8Y593_RANTA</name>
<feature type="region of interest" description="Disordered" evidence="1">
    <location>
        <begin position="73"/>
        <end position="183"/>
    </location>
</feature>
<organism evidence="2 3">
    <name type="scientific">Rangifer tarandus platyrhynchus</name>
    <name type="common">Svalbard reindeer</name>
    <dbReference type="NCBI Taxonomy" id="3082113"/>
    <lineage>
        <taxon>Eukaryota</taxon>
        <taxon>Metazoa</taxon>
        <taxon>Chordata</taxon>
        <taxon>Craniata</taxon>
        <taxon>Vertebrata</taxon>
        <taxon>Euteleostomi</taxon>
        <taxon>Mammalia</taxon>
        <taxon>Eutheria</taxon>
        <taxon>Laurasiatheria</taxon>
        <taxon>Artiodactyla</taxon>
        <taxon>Ruminantia</taxon>
        <taxon>Pecora</taxon>
        <taxon>Cervidae</taxon>
        <taxon>Odocoileinae</taxon>
        <taxon>Rangifer</taxon>
    </lineage>
</organism>
<evidence type="ECO:0000313" key="2">
    <source>
        <dbReference type="EMBL" id="CAI9156757.1"/>
    </source>
</evidence>
<feature type="compositionally biased region" description="Basic and acidic residues" evidence="1">
    <location>
        <begin position="73"/>
        <end position="89"/>
    </location>
</feature>
<sequence>MLRAALRFRLVAQWLAPGSAPPRPGECLVPKGPGVDRAAGLSLTLGFSLLSADWTAEERLPSPMRMRLPPTRVQRERGAGEGEGPETRTLEPAGGRNRTGAAGSRCRHAVPGEGEQVREQARRAQTPPWPPLFQGRKEEEEISPEIEPSGSAQRAQPQCGRGGEEGSPGLLTPWGYFEEQGSQAPPVREGALWPSACLPNSPRLQLQALSKSFRKPLHPAVPRLSWIEIRARKLLLSQQRLAGRMEEGRWRSGARTWRVGRDWLPGQGLVVAGHAKWDSLDNSGLRTVARQGTRG</sequence>